<dbReference type="STRING" id="260086.SAMN05216207_101462"/>
<sequence length="245" mass="24119">MQEKVDTGLRERKKRATRDAIVAAATELYLADGPARTSVTAIAAAAGVAPRTFFLHFASKEEVLFHHVEEFAATGVARARAADGPWEAVQAGVGAMIDAFTTTGADRLAGLRVELVAAGPPASLAVRLGAVHDDLLVAVCQRFPGADPERCAAHLGAALGAVGAAAVATVRGSAARDSAARDSAARGGAASGGAASGGAARGGAASGGAACDSAARGGGPAGTERAMRTALARAGAGFREPEPAA</sequence>
<dbReference type="InterPro" id="IPR050109">
    <property type="entry name" value="HTH-type_TetR-like_transc_reg"/>
</dbReference>
<keyword evidence="2 4" id="KW-0238">DNA-binding</keyword>
<dbReference type="SUPFAM" id="SSF46689">
    <property type="entry name" value="Homeodomain-like"/>
    <property type="match status" value="1"/>
</dbReference>
<feature type="DNA-binding region" description="H-T-H motif" evidence="4">
    <location>
        <begin position="38"/>
        <end position="57"/>
    </location>
</feature>
<feature type="domain" description="HTH tetR-type" evidence="6">
    <location>
        <begin position="15"/>
        <end position="75"/>
    </location>
</feature>
<dbReference type="EMBL" id="FOUY01000014">
    <property type="protein sequence ID" value="SFN43896.1"/>
    <property type="molecule type" value="Genomic_DNA"/>
</dbReference>
<dbReference type="RefSeq" id="WP_093343344.1">
    <property type="nucleotide sequence ID" value="NZ_FOUY01000014.1"/>
</dbReference>
<dbReference type="PRINTS" id="PR00455">
    <property type="entry name" value="HTHTETR"/>
</dbReference>
<dbReference type="PROSITE" id="PS50977">
    <property type="entry name" value="HTH_TETR_2"/>
    <property type="match status" value="1"/>
</dbReference>
<evidence type="ECO:0000313" key="8">
    <source>
        <dbReference type="Proteomes" id="UP000199614"/>
    </source>
</evidence>
<dbReference type="Gene3D" id="1.10.357.10">
    <property type="entry name" value="Tetracycline Repressor, domain 2"/>
    <property type="match status" value="1"/>
</dbReference>
<dbReference type="GO" id="GO:0003700">
    <property type="term" value="F:DNA-binding transcription factor activity"/>
    <property type="evidence" value="ECO:0007669"/>
    <property type="project" value="TreeGrafter"/>
</dbReference>
<dbReference type="InterPro" id="IPR023772">
    <property type="entry name" value="DNA-bd_HTH_TetR-type_CS"/>
</dbReference>
<evidence type="ECO:0000256" key="1">
    <source>
        <dbReference type="ARBA" id="ARBA00023015"/>
    </source>
</evidence>
<dbReference type="PROSITE" id="PS01081">
    <property type="entry name" value="HTH_TETR_1"/>
    <property type="match status" value="1"/>
</dbReference>
<dbReference type="InterPro" id="IPR001647">
    <property type="entry name" value="HTH_TetR"/>
</dbReference>
<dbReference type="InterPro" id="IPR009057">
    <property type="entry name" value="Homeodomain-like_sf"/>
</dbReference>
<evidence type="ECO:0000256" key="4">
    <source>
        <dbReference type="PROSITE-ProRule" id="PRU00335"/>
    </source>
</evidence>
<dbReference type="Proteomes" id="UP000199614">
    <property type="component" value="Unassembled WGS sequence"/>
</dbReference>
<protein>
    <submittedName>
        <fullName evidence="7">Transcriptional regulator, TetR family</fullName>
    </submittedName>
</protein>
<dbReference type="PANTHER" id="PTHR30055">
    <property type="entry name" value="HTH-TYPE TRANSCRIPTIONAL REGULATOR RUTR"/>
    <property type="match status" value="1"/>
</dbReference>
<name>A0A1I4Z0S8_PSUAM</name>
<evidence type="ECO:0000313" key="7">
    <source>
        <dbReference type="EMBL" id="SFN43896.1"/>
    </source>
</evidence>
<keyword evidence="3" id="KW-0804">Transcription</keyword>
<dbReference type="AlphaFoldDB" id="A0A1I4Z0S8"/>
<evidence type="ECO:0000256" key="3">
    <source>
        <dbReference type="ARBA" id="ARBA00023163"/>
    </source>
</evidence>
<evidence type="ECO:0000259" key="6">
    <source>
        <dbReference type="PROSITE" id="PS50977"/>
    </source>
</evidence>
<dbReference type="GO" id="GO:0000976">
    <property type="term" value="F:transcription cis-regulatory region binding"/>
    <property type="evidence" value="ECO:0007669"/>
    <property type="project" value="TreeGrafter"/>
</dbReference>
<keyword evidence="1" id="KW-0805">Transcription regulation</keyword>
<accession>A0A1I4Z0S8</accession>
<dbReference type="PANTHER" id="PTHR30055:SF238">
    <property type="entry name" value="MYCOFACTOCIN BIOSYNTHESIS TRANSCRIPTIONAL REGULATOR MFTR-RELATED"/>
    <property type="match status" value="1"/>
</dbReference>
<gene>
    <name evidence="7" type="ORF">SAMN05216207_101462</name>
</gene>
<organism evidence="7 8">
    <name type="scientific">Pseudonocardia ammonioxydans</name>
    <dbReference type="NCBI Taxonomy" id="260086"/>
    <lineage>
        <taxon>Bacteria</taxon>
        <taxon>Bacillati</taxon>
        <taxon>Actinomycetota</taxon>
        <taxon>Actinomycetes</taxon>
        <taxon>Pseudonocardiales</taxon>
        <taxon>Pseudonocardiaceae</taxon>
        <taxon>Pseudonocardia</taxon>
    </lineage>
</organism>
<evidence type="ECO:0000256" key="5">
    <source>
        <dbReference type="SAM" id="MobiDB-lite"/>
    </source>
</evidence>
<evidence type="ECO:0000256" key="2">
    <source>
        <dbReference type="ARBA" id="ARBA00023125"/>
    </source>
</evidence>
<reference evidence="7 8" key="1">
    <citation type="submission" date="2016-10" db="EMBL/GenBank/DDBJ databases">
        <authorList>
            <person name="de Groot N.N."/>
        </authorList>
    </citation>
    <scope>NUCLEOTIDE SEQUENCE [LARGE SCALE GENOMIC DNA]</scope>
    <source>
        <strain evidence="7 8">CGMCC 4.1877</strain>
    </source>
</reference>
<feature type="region of interest" description="Disordered" evidence="5">
    <location>
        <begin position="179"/>
        <end position="245"/>
    </location>
</feature>
<proteinExistence type="predicted"/>
<dbReference type="Pfam" id="PF00440">
    <property type="entry name" value="TetR_N"/>
    <property type="match status" value="1"/>
</dbReference>
<keyword evidence="8" id="KW-1185">Reference proteome</keyword>
<feature type="compositionally biased region" description="Gly residues" evidence="5">
    <location>
        <begin position="189"/>
        <end position="206"/>
    </location>
</feature>